<dbReference type="Gene3D" id="2.40.50.140">
    <property type="entry name" value="Nucleic acid-binding proteins"/>
    <property type="match status" value="1"/>
</dbReference>
<evidence type="ECO:0000256" key="2">
    <source>
        <dbReference type="ARBA" id="ARBA00022884"/>
    </source>
</evidence>
<evidence type="ECO:0000313" key="6">
    <source>
        <dbReference type="EMBL" id="GMI38247.1"/>
    </source>
</evidence>
<evidence type="ECO:0000256" key="1">
    <source>
        <dbReference type="ARBA" id="ARBA00022555"/>
    </source>
</evidence>
<dbReference type="EMBL" id="BRYB01002018">
    <property type="protein sequence ID" value="GMI38247.1"/>
    <property type="molecule type" value="Genomic_DNA"/>
</dbReference>
<proteinExistence type="predicted"/>
<dbReference type="InterPro" id="IPR012340">
    <property type="entry name" value="NA-bd_OB-fold"/>
</dbReference>
<dbReference type="PANTHER" id="PTHR11586:SF33">
    <property type="entry name" value="AMINOACYL TRNA SYNTHASE COMPLEX-INTERACTING MULTIFUNCTIONAL PROTEIN 1"/>
    <property type="match status" value="1"/>
</dbReference>
<dbReference type="Pfam" id="PF01588">
    <property type="entry name" value="tRNA_bind"/>
    <property type="match status" value="1"/>
</dbReference>
<reference evidence="6 7" key="1">
    <citation type="journal article" date="2023" name="Commun. Biol.">
        <title>Genome analysis of Parmales, the sister group of diatoms, reveals the evolutionary specialization of diatoms from phago-mixotrophs to photoautotrophs.</title>
        <authorList>
            <person name="Ban H."/>
            <person name="Sato S."/>
            <person name="Yoshikawa S."/>
            <person name="Yamada K."/>
            <person name="Nakamura Y."/>
            <person name="Ichinomiya M."/>
            <person name="Sato N."/>
            <person name="Blanc-Mathieu R."/>
            <person name="Endo H."/>
            <person name="Kuwata A."/>
            <person name="Ogata H."/>
        </authorList>
    </citation>
    <scope>NUCLEOTIDE SEQUENCE [LARGE SCALE GENOMIC DNA]</scope>
</reference>
<evidence type="ECO:0000313" key="7">
    <source>
        <dbReference type="Proteomes" id="UP001165060"/>
    </source>
</evidence>
<comment type="caution">
    <text evidence="6">The sequence shown here is derived from an EMBL/GenBank/DDBJ whole genome shotgun (WGS) entry which is preliminary data.</text>
</comment>
<keyword evidence="2 3" id="KW-0694">RNA-binding</keyword>
<protein>
    <recommendedName>
        <fullName evidence="5">tRNA-binding domain-containing protein</fullName>
    </recommendedName>
</protein>
<name>A0ABQ6N2V6_9STRA</name>
<evidence type="ECO:0000256" key="4">
    <source>
        <dbReference type="SAM" id="MobiDB-lite"/>
    </source>
</evidence>
<dbReference type="PROSITE" id="PS50886">
    <property type="entry name" value="TRBD"/>
    <property type="match status" value="1"/>
</dbReference>
<dbReference type="InterPro" id="IPR002547">
    <property type="entry name" value="tRNA-bd_dom"/>
</dbReference>
<dbReference type="CDD" id="cd02799">
    <property type="entry name" value="tRNA_bind_EMAP-II_like"/>
    <property type="match status" value="1"/>
</dbReference>
<evidence type="ECO:0000259" key="5">
    <source>
        <dbReference type="PROSITE" id="PS50886"/>
    </source>
</evidence>
<feature type="domain" description="TRNA-binding" evidence="5">
    <location>
        <begin position="247"/>
        <end position="352"/>
    </location>
</feature>
<keyword evidence="7" id="KW-1185">Reference proteome</keyword>
<organism evidence="6 7">
    <name type="scientific">Tetraparma gracilis</name>
    <dbReference type="NCBI Taxonomy" id="2962635"/>
    <lineage>
        <taxon>Eukaryota</taxon>
        <taxon>Sar</taxon>
        <taxon>Stramenopiles</taxon>
        <taxon>Ochrophyta</taxon>
        <taxon>Bolidophyceae</taxon>
        <taxon>Parmales</taxon>
        <taxon>Triparmaceae</taxon>
        <taxon>Tetraparma</taxon>
    </lineage>
</organism>
<sequence length="413" mass="42252">MKSSPTIVTLAAPKGAFYEALPLLLSGMKHHLTVTSAKTALLTLANGTELTDLAAILATLSVLLPSPFSFPTNFSTAQAAELLAQKKVNAASLAASLQTKNFLCSTLSPSFVDVYLLLTNPSLAEDPSADLQRWSACTLAAVHAATAGKFGVAAPAPGNVNFVKIDASFVAPPPAPAAAADKGAKEKGGKPAEGGKPAAAAAGAGGGGPAMTDEEKAAARAKREAAKKEKAAKKPAPAAPKAAGPVAIDALDFRVGKIVKMWNHEGSDKLYCEEIDCGPTMGVRKIASGLRPFYATPDMLEGKLCVIVANLKSRSLAGFPSHGMVLCASSPDHTAVQLLAPPEGSELGERVLCEGYSADAEPDNKVAKKKIFEALAPDMKTNDAGVACWKGVEFKTSKGACKAEGGMAGGMVA</sequence>
<accession>A0ABQ6N2V6</accession>
<dbReference type="PANTHER" id="PTHR11586">
    <property type="entry name" value="TRNA-AMINOACYLATION COFACTOR ARC1 FAMILY MEMBER"/>
    <property type="match status" value="1"/>
</dbReference>
<keyword evidence="1 3" id="KW-0820">tRNA-binding</keyword>
<feature type="compositionally biased region" description="Basic and acidic residues" evidence="4">
    <location>
        <begin position="213"/>
        <end position="229"/>
    </location>
</feature>
<dbReference type="SUPFAM" id="SSF50249">
    <property type="entry name" value="Nucleic acid-binding proteins"/>
    <property type="match status" value="1"/>
</dbReference>
<gene>
    <name evidence="6" type="ORF">TeGR_g3859</name>
</gene>
<evidence type="ECO:0000256" key="3">
    <source>
        <dbReference type="PROSITE-ProRule" id="PRU00209"/>
    </source>
</evidence>
<dbReference type="InterPro" id="IPR051270">
    <property type="entry name" value="Tyrosine-tRNA_ligase_regulator"/>
</dbReference>
<feature type="region of interest" description="Disordered" evidence="4">
    <location>
        <begin position="175"/>
        <end position="241"/>
    </location>
</feature>
<dbReference type="Proteomes" id="UP001165060">
    <property type="component" value="Unassembled WGS sequence"/>
</dbReference>